<dbReference type="AlphaFoldDB" id="A0A4U0FAY5"/>
<dbReference type="InterPro" id="IPR008964">
    <property type="entry name" value="Invasin/intimin_cell_adhesion"/>
</dbReference>
<keyword evidence="4" id="KW-1185">Reference proteome</keyword>
<gene>
    <name evidence="3" type="ORF">E5161_12055</name>
</gene>
<reference evidence="3 4" key="1">
    <citation type="submission" date="2019-04" db="EMBL/GenBank/DDBJ databases">
        <title>Cohnella sp. nov., isolated from soil.</title>
        <authorList>
            <person name="Kim W."/>
        </authorList>
    </citation>
    <scope>NUCLEOTIDE SEQUENCE [LARGE SCALE GENOMIC DNA]</scope>
    <source>
        <strain evidence="3 4">CAU 1483</strain>
    </source>
</reference>
<dbReference type="InterPro" id="IPR003343">
    <property type="entry name" value="Big_2"/>
</dbReference>
<feature type="domain" description="SLH" evidence="2">
    <location>
        <begin position="99"/>
        <end position="162"/>
    </location>
</feature>
<dbReference type="Pfam" id="PF02368">
    <property type="entry name" value="Big_2"/>
    <property type="match status" value="1"/>
</dbReference>
<dbReference type="PROSITE" id="PS51272">
    <property type="entry name" value="SLH"/>
    <property type="match status" value="1"/>
</dbReference>
<evidence type="ECO:0000256" key="1">
    <source>
        <dbReference type="SAM" id="SignalP"/>
    </source>
</evidence>
<dbReference type="Proteomes" id="UP000309673">
    <property type="component" value="Unassembled WGS sequence"/>
</dbReference>
<dbReference type="OrthoDB" id="1706086at2"/>
<sequence length="913" mass="94450">MRESSYKSSMQDKQMFSRGGEKKVMKKSLSVLLAGALAFGSFASLAAAAEKTTLDKFNELKALQIFSGVNANGDAGLDQKMTRAEFAVIVAKLAGLSQETSTSFTDSQTHWGKGWIGAVEKAGLIAGVGNNKFAPNATVKIEEMVIVLDKALKIAPSTGATVPGTDAWATQWVDAALKAGLISAETDYTVAALRSKLVDAAYQAHSLINTPAELKVAKASQMGAKKITVEFNRALTAAEEAALKVEAKNGLVPYAATTTVAADKKSATLTFTFLPAADYDVKVNDLDAVKVSVADEKVAKLEIKNGSIFVANDQPVNIVATNQFGEEMDKSGLGLSVTVVAKGTTLTPDGSGNYDFVTAGVAKDDIVVVTVTHPATGVSTTKSFKATDASLVTAVTVGPVAPLTGKSRITTGDDALVLPYTLKDAAGNSYTLPAIDSVSGNTVFFGADKAYQLIVSNTHIADPASFALDADGKLTFSVDGASPAESGTLVLTLLNVQAGTSANTTVKVEDAQKVGKFQLAGPGVLAAKNEDVKFNFTAIDNFGAPIAQSEFAKTATNSQITFTTSRGADLTVTPKWNYKGELSLNFTNAGVPNPTGSTIVFAWINNTTLASQVTIDLKDTAVPTKVVANKDLAANYGIGGKDSVDLDSIKVVDNYGREMTNLGSADLVVNVKDASTDVVTIGTDADGNPEVRGMAAGSKTLVIGLDLGGGTTIDAGTSIEVPVTVLADDKITSYSIKDPGLFYAKDTNDSTHYNKALTLEGKTSGGAKVAINQTRYFTGVTSSDTSIFDTNGANAWSIAKGEATLSFLNGATKLADIKVTSSDAKPVVKTIEVANAEEDITGNVADIAATYLTVKDQYGAAAVAPKLYFSSSDTAVLTVSATGALTAVADGTATVTIVSSNGVVATIVFTVDV</sequence>
<dbReference type="RefSeq" id="WP_136778059.1">
    <property type="nucleotide sequence ID" value="NZ_SUPK01000005.1"/>
</dbReference>
<dbReference type="EMBL" id="SUPK01000005">
    <property type="protein sequence ID" value="TJY41925.1"/>
    <property type="molecule type" value="Genomic_DNA"/>
</dbReference>
<feature type="chain" id="PRO_5039575486" evidence="1">
    <location>
        <begin position="47"/>
        <end position="913"/>
    </location>
</feature>
<evidence type="ECO:0000313" key="3">
    <source>
        <dbReference type="EMBL" id="TJY41925.1"/>
    </source>
</evidence>
<evidence type="ECO:0000259" key="2">
    <source>
        <dbReference type="PROSITE" id="PS51272"/>
    </source>
</evidence>
<organism evidence="3 4">
    <name type="scientific">Cohnella pontilimi</name>
    <dbReference type="NCBI Taxonomy" id="2564100"/>
    <lineage>
        <taxon>Bacteria</taxon>
        <taxon>Bacillati</taxon>
        <taxon>Bacillota</taxon>
        <taxon>Bacilli</taxon>
        <taxon>Bacillales</taxon>
        <taxon>Paenibacillaceae</taxon>
        <taxon>Cohnella</taxon>
    </lineage>
</organism>
<dbReference type="InterPro" id="IPR001119">
    <property type="entry name" value="SLH_dom"/>
</dbReference>
<dbReference type="SUPFAM" id="SSF49373">
    <property type="entry name" value="Invasin/intimin cell-adhesion fragments"/>
    <property type="match status" value="1"/>
</dbReference>
<proteinExistence type="predicted"/>
<comment type="caution">
    <text evidence="3">The sequence shown here is derived from an EMBL/GenBank/DDBJ whole genome shotgun (WGS) entry which is preliminary data.</text>
</comment>
<evidence type="ECO:0000313" key="4">
    <source>
        <dbReference type="Proteomes" id="UP000309673"/>
    </source>
</evidence>
<feature type="signal peptide" evidence="1">
    <location>
        <begin position="1"/>
        <end position="46"/>
    </location>
</feature>
<dbReference type="Pfam" id="PF00395">
    <property type="entry name" value="SLH"/>
    <property type="match status" value="1"/>
</dbReference>
<protein>
    <submittedName>
        <fullName evidence="3">S-layer homology domain-containing protein</fullName>
    </submittedName>
</protein>
<name>A0A4U0FAY5_9BACL</name>
<dbReference type="Gene3D" id="2.60.40.1080">
    <property type="match status" value="1"/>
</dbReference>
<keyword evidence="1" id="KW-0732">Signal</keyword>
<accession>A0A4U0FAY5</accession>